<name>A0A859QJQ2_9HYPH</name>
<dbReference type="PROSITE" id="PS00211">
    <property type="entry name" value="ABC_TRANSPORTER_1"/>
    <property type="match status" value="1"/>
</dbReference>
<dbReference type="PANTHER" id="PTHR43790:SF9">
    <property type="entry name" value="GALACTOFURANOSE TRANSPORTER ATP-BINDING PROTEIN YTFR"/>
    <property type="match status" value="1"/>
</dbReference>
<evidence type="ECO:0000313" key="8">
    <source>
        <dbReference type="EMBL" id="QLL61497.1"/>
    </source>
</evidence>
<dbReference type="KEGG" id="emx:FKV68_08580"/>
<keyword evidence="3" id="KW-0762">Sugar transport</keyword>
<keyword evidence="6 8" id="KW-0067">ATP-binding</keyword>
<dbReference type="EMBL" id="CP041238">
    <property type="protein sequence ID" value="QLL61497.1"/>
    <property type="molecule type" value="Genomic_DNA"/>
</dbReference>
<organism evidence="8 9">
    <name type="scientific">Sinorhizobium mexicanum</name>
    <dbReference type="NCBI Taxonomy" id="375549"/>
    <lineage>
        <taxon>Bacteria</taxon>
        <taxon>Pseudomonadati</taxon>
        <taxon>Pseudomonadota</taxon>
        <taxon>Alphaproteobacteria</taxon>
        <taxon>Hyphomicrobiales</taxon>
        <taxon>Rhizobiaceae</taxon>
        <taxon>Sinorhizobium/Ensifer group</taxon>
        <taxon>Sinorhizobium</taxon>
    </lineage>
</organism>
<reference evidence="8 9" key="1">
    <citation type="submission" date="2019-06" db="EMBL/GenBank/DDBJ databases">
        <title>Complete genome sequence of Ensifer mexicanus ITTG R7 isolated from nodules of Acacia angustissima (Mill.) Kuntze.</title>
        <authorList>
            <person name="Rincon-Rosales R."/>
            <person name="Rogel M.A."/>
            <person name="Guerrero G."/>
            <person name="Rincon-Molina C.I."/>
            <person name="Lopez-Lopez A."/>
            <person name="Martinez-Romero E."/>
        </authorList>
    </citation>
    <scope>NUCLEOTIDE SEQUENCE [LARGE SCALE GENOMIC DNA]</scope>
    <source>
        <strain evidence="8 9">ITTG R7</strain>
    </source>
</reference>
<evidence type="ECO:0000256" key="1">
    <source>
        <dbReference type="ARBA" id="ARBA00005417"/>
    </source>
</evidence>
<evidence type="ECO:0000256" key="3">
    <source>
        <dbReference type="ARBA" id="ARBA00022597"/>
    </source>
</evidence>
<dbReference type="Gene3D" id="3.40.50.300">
    <property type="entry name" value="P-loop containing nucleotide triphosphate hydrolases"/>
    <property type="match status" value="2"/>
</dbReference>
<dbReference type="CDD" id="cd03216">
    <property type="entry name" value="ABC_Carb_Monos_I"/>
    <property type="match status" value="1"/>
</dbReference>
<accession>A0A859QJQ2</accession>
<evidence type="ECO:0000256" key="6">
    <source>
        <dbReference type="ARBA" id="ARBA00022840"/>
    </source>
</evidence>
<dbReference type="CDD" id="cd03215">
    <property type="entry name" value="ABC_Carb_Monos_II"/>
    <property type="match status" value="1"/>
</dbReference>
<dbReference type="Pfam" id="PF00005">
    <property type="entry name" value="ABC_tran"/>
    <property type="match status" value="2"/>
</dbReference>
<keyword evidence="2" id="KW-0813">Transport</keyword>
<evidence type="ECO:0000313" key="9">
    <source>
        <dbReference type="Proteomes" id="UP000510721"/>
    </source>
</evidence>
<dbReference type="InterPro" id="IPR027417">
    <property type="entry name" value="P-loop_NTPase"/>
</dbReference>
<keyword evidence="7" id="KW-0472">Membrane</keyword>
<dbReference type="InterPro" id="IPR050107">
    <property type="entry name" value="ABC_carbohydrate_import_ATPase"/>
</dbReference>
<sequence>MTLPVAATRGVWKSFQASPALRDVSIEFKPGSVHVLFGENGAGKSTLIGLLSGVHQPDSGEILIAGEAKVISSPRAARELGVSTVFQDPALIPQLTVCENLTLGREPLKNGFLQRRRQNEIAEEALERIGSRISGTTLASDLGRADQQVVEIARALQGSARLLILDEPTASLTEEETERLFDILARLREKGIAMIYITHRMGEIRRIGDEVSVLRDGALIRTARVSDVTDSELVELMTGRRVDAIFPEIPHKPRDGGLDFQNVSGEGIDGMSFHVRRGEIVGMTGLVGSGKGDVGRLCFGLASTTSGTIRVDGADIGPASPDKRLKRGIIYYPGDRKRDGLVGVRSARENVTLSSLDEWMKWGFVNRAREKEAATEILSKLRLRPANPDALPTTFSGGNQQKIVLGRGFTRPYAVHVFDEPTAGVDVGARAEIYDAIMRLAEAGAAVLVISSDLPEIVNLSHRAYVVAHGKIVGEFSGDNLTEKNLLPHFFHEPMRAVQ</sequence>
<evidence type="ECO:0000256" key="5">
    <source>
        <dbReference type="ARBA" id="ARBA00022741"/>
    </source>
</evidence>
<dbReference type="GO" id="GO:0016887">
    <property type="term" value="F:ATP hydrolysis activity"/>
    <property type="evidence" value="ECO:0007669"/>
    <property type="project" value="InterPro"/>
</dbReference>
<dbReference type="PANTHER" id="PTHR43790">
    <property type="entry name" value="CARBOHYDRATE TRANSPORT ATP-BINDING PROTEIN MG119-RELATED"/>
    <property type="match status" value="1"/>
</dbReference>
<keyword evidence="4" id="KW-0677">Repeat</keyword>
<dbReference type="RefSeq" id="WP_180941048.1">
    <property type="nucleotide sequence ID" value="NZ_CP041238.1"/>
</dbReference>
<comment type="similarity">
    <text evidence="1">Belongs to the ABC transporter superfamily.</text>
</comment>
<dbReference type="Proteomes" id="UP000510721">
    <property type="component" value="Chromosome"/>
</dbReference>
<evidence type="ECO:0000256" key="4">
    <source>
        <dbReference type="ARBA" id="ARBA00022737"/>
    </source>
</evidence>
<evidence type="ECO:0000256" key="2">
    <source>
        <dbReference type="ARBA" id="ARBA00022448"/>
    </source>
</evidence>
<dbReference type="AlphaFoldDB" id="A0A859QJQ2"/>
<dbReference type="GO" id="GO:0005524">
    <property type="term" value="F:ATP binding"/>
    <property type="evidence" value="ECO:0007669"/>
    <property type="project" value="UniProtKB-KW"/>
</dbReference>
<dbReference type="InterPro" id="IPR003439">
    <property type="entry name" value="ABC_transporter-like_ATP-bd"/>
</dbReference>
<dbReference type="InterPro" id="IPR003593">
    <property type="entry name" value="AAA+_ATPase"/>
</dbReference>
<dbReference type="SMART" id="SM00382">
    <property type="entry name" value="AAA"/>
    <property type="match status" value="2"/>
</dbReference>
<protein>
    <submittedName>
        <fullName evidence="8">Sugar ABC transporter ATP-binding protein</fullName>
    </submittedName>
</protein>
<evidence type="ECO:0000256" key="7">
    <source>
        <dbReference type="ARBA" id="ARBA00023136"/>
    </source>
</evidence>
<dbReference type="SUPFAM" id="SSF52540">
    <property type="entry name" value="P-loop containing nucleoside triphosphate hydrolases"/>
    <property type="match status" value="2"/>
</dbReference>
<gene>
    <name evidence="8" type="ORF">FKV68_08580</name>
</gene>
<proteinExistence type="inferred from homology"/>
<keyword evidence="9" id="KW-1185">Reference proteome</keyword>
<keyword evidence="5" id="KW-0547">Nucleotide-binding</keyword>
<dbReference type="InterPro" id="IPR017871">
    <property type="entry name" value="ABC_transporter-like_CS"/>
</dbReference>
<dbReference type="PROSITE" id="PS50893">
    <property type="entry name" value="ABC_TRANSPORTER_2"/>
    <property type="match status" value="2"/>
</dbReference>